<dbReference type="PROSITE" id="PS00086">
    <property type="entry name" value="CYTOCHROME_P450"/>
    <property type="match status" value="1"/>
</dbReference>
<dbReference type="GO" id="GO:0004497">
    <property type="term" value="F:monooxygenase activity"/>
    <property type="evidence" value="ECO:0007669"/>
    <property type="project" value="UniProtKB-KW"/>
</dbReference>
<dbReference type="Proteomes" id="UP000279307">
    <property type="component" value="Chromosome 1"/>
</dbReference>
<keyword evidence="7" id="KW-0256">Endoplasmic reticulum</keyword>
<protein>
    <recommendedName>
        <fullName evidence="16">Cytochrome P450 6a14</fullName>
    </recommendedName>
</protein>
<evidence type="ECO:0000256" key="1">
    <source>
        <dbReference type="ARBA" id="ARBA00001971"/>
    </source>
</evidence>
<dbReference type="GO" id="GO:0016705">
    <property type="term" value="F:oxidoreductase activity, acting on paired donors, with incorporation or reduction of molecular oxygen"/>
    <property type="evidence" value="ECO:0007669"/>
    <property type="project" value="InterPro"/>
</dbReference>
<dbReference type="Gene3D" id="1.10.630.10">
    <property type="entry name" value="Cytochrome P450"/>
    <property type="match status" value="1"/>
</dbReference>
<evidence type="ECO:0008006" key="16">
    <source>
        <dbReference type="Google" id="ProtNLM"/>
    </source>
</evidence>
<accession>A0A3L8E4G4</accession>
<dbReference type="GO" id="GO:0005789">
    <property type="term" value="C:endoplasmic reticulum membrane"/>
    <property type="evidence" value="ECO:0007669"/>
    <property type="project" value="UniProtKB-SubCell"/>
</dbReference>
<sequence>MLLLSLFVLLCILLLYYYMTRRYTYWLERNVPYPKPSLFFGNNRNVAMLKITVGENLQRIYKMYEGYPFVGMYELVTPVLLLRDLKLIKHILVKDFVYFQSRGIAANEHVDPLTANLINLSGPRWRNLRTKLTPAFTSGKIRHIFGLFTDVSEKFKQFVNQCADTGEPVDIRDLSVKFTTEVIATCFFGLETNTIQNGNSEFRKMCKTVLDPSLILAIKRCVRDYMPGVFKWLSISLNPSDVIIYFMRIVNEMITHRQMNNITRNDIMQVLMDLRYKKIQQDTFAAQSQDISSEANDIVIDDKLIAAQVYIFFLAGFETSSTTMSFAMYELAANPEIQKKLYDEIQSVFEKHRCISYDAICEMEYLDRVIRETLRKYPPVAMTQRVCEERYQIPDTDVIIEKGTKVLVPIYAIHHDPLYYENPNIFDPDRFLDENKKLRNNYTFLPFGDGPRICIGMRFAYMQTKIGLVTLIANFEAELSEKTVTPLQFEPTTFTLTSKYDIWLKIRRRLQDQAGKS</sequence>
<gene>
    <name evidence="15" type="ORF">DMN91_001378</name>
</gene>
<evidence type="ECO:0000256" key="9">
    <source>
        <dbReference type="ARBA" id="ARBA00023002"/>
    </source>
</evidence>
<dbReference type="SUPFAM" id="SSF48264">
    <property type="entry name" value="Cytochrome P450"/>
    <property type="match status" value="1"/>
</dbReference>
<keyword evidence="12" id="KW-0472">Membrane</keyword>
<name>A0A3L8E4G4_OOCBI</name>
<evidence type="ECO:0000256" key="2">
    <source>
        <dbReference type="ARBA" id="ARBA00004174"/>
    </source>
</evidence>
<keyword evidence="10 13" id="KW-0408">Iron</keyword>
<dbReference type="InterPro" id="IPR001128">
    <property type="entry name" value="Cyt_P450"/>
</dbReference>
<dbReference type="AlphaFoldDB" id="A0A3L8E4G4"/>
<dbReference type="InterPro" id="IPR002401">
    <property type="entry name" value="Cyt_P450_E_grp-I"/>
</dbReference>
<evidence type="ECO:0000256" key="10">
    <source>
        <dbReference type="ARBA" id="ARBA00023004"/>
    </source>
</evidence>
<evidence type="ECO:0000256" key="11">
    <source>
        <dbReference type="ARBA" id="ARBA00023033"/>
    </source>
</evidence>
<evidence type="ECO:0000256" key="5">
    <source>
        <dbReference type="ARBA" id="ARBA00022617"/>
    </source>
</evidence>
<dbReference type="GO" id="GO:0020037">
    <property type="term" value="F:heme binding"/>
    <property type="evidence" value="ECO:0007669"/>
    <property type="project" value="InterPro"/>
</dbReference>
<comment type="cofactor">
    <cofactor evidence="1 13">
        <name>heme</name>
        <dbReference type="ChEBI" id="CHEBI:30413"/>
    </cofactor>
</comment>
<dbReference type="PANTHER" id="PTHR24292:SF54">
    <property type="entry name" value="CYP9F3-RELATED"/>
    <property type="match status" value="1"/>
</dbReference>
<keyword evidence="9 14" id="KW-0560">Oxidoreductase</keyword>
<dbReference type="EMBL" id="QOIP01000001">
    <property type="protein sequence ID" value="RLU27574.1"/>
    <property type="molecule type" value="Genomic_DNA"/>
</dbReference>
<feature type="binding site" description="axial binding residue" evidence="13">
    <location>
        <position position="454"/>
    </location>
    <ligand>
        <name>heme</name>
        <dbReference type="ChEBI" id="CHEBI:30413"/>
    </ligand>
    <ligandPart>
        <name>Fe</name>
        <dbReference type="ChEBI" id="CHEBI:18248"/>
    </ligandPart>
</feature>
<dbReference type="InterPro" id="IPR036396">
    <property type="entry name" value="Cyt_P450_sf"/>
</dbReference>
<comment type="caution">
    <text evidence="15">The sequence shown here is derived from an EMBL/GenBank/DDBJ whole genome shotgun (WGS) entry which is preliminary data.</text>
</comment>
<evidence type="ECO:0000256" key="14">
    <source>
        <dbReference type="RuleBase" id="RU000461"/>
    </source>
</evidence>
<comment type="similarity">
    <text evidence="4 14">Belongs to the cytochrome P450 family.</text>
</comment>
<dbReference type="PRINTS" id="PR00385">
    <property type="entry name" value="P450"/>
</dbReference>
<evidence type="ECO:0000256" key="4">
    <source>
        <dbReference type="ARBA" id="ARBA00010617"/>
    </source>
</evidence>
<dbReference type="PANTHER" id="PTHR24292">
    <property type="entry name" value="CYTOCHROME P450"/>
    <property type="match status" value="1"/>
</dbReference>
<keyword evidence="5 13" id="KW-0349">Heme</keyword>
<organism evidence="15">
    <name type="scientific">Ooceraea biroi</name>
    <name type="common">Clonal raider ant</name>
    <name type="synonym">Cerapachys biroi</name>
    <dbReference type="NCBI Taxonomy" id="2015173"/>
    <lineage>
        <taxon>Eukaryota</taxon>
        <taxon>Metazoa</taxon>
        <taxon>Ecdysozoa</taxon>
        <taxon>Arthropoda</taxon>
        <taxon>Hexapoda</taxon>
        <taxon>Insecta</taxon>
        <taxon>Pterygota</taxon>
        <taxon>Neoptera</taxon>
        <taxon>Endopterygota</taxon>
        <taxon>Hymenoptera</taxon>
        <taxon>Apocrita</taxon>
        <taxon>Aculeata</taxon>
        <taxon>Formicoidea</taxon>
        <taxon>Formicidae</taxon>
        <taxon>Dorylinae</taxon>
        <taxon>Ooceraea</taxon>
    </lineage>
</organism>
<evidence type="ECO:0000256" key="3">
    <source>
        <dbReference type="ARBA" id="ARBA00004406"/>
    </source>
</evidence>
<dbReference type="CDD" id="cd11056">
    <property type="entry name" value="CYP6-like"/>
    <property type="match status" value="1"/>
</dbReference>
<comment type="subcellular location">
    <subcellularLocation>
        <location evidence="3">Endoplasmic reticulum membrane</location>
        <topology evidence="3">Peripheral membrane protein</topology>
    </subcellularLocation>
    <subcellularLocation>
        <location evidence="2">Microsome membrane</location>
        <topology evidence="2">Peripheral membrane protein</topology>
    </subcellularLocation>
</comment>
<dbReference type="OrthoDB" id="2789670at2759"/>
<evidence type="ECO:0000256" key="7">
    <source>
        <dbReference type="ARBA" id="ARBA00022824"/>
    </source>
</evidence>
<proteinExistence type="inferred from homology"/>
<keyword evidence="8" id="KW-0492">Microsome</keyword>
<dbReference type="FunFam" id="1.10.630.10:FF:000042">
    <property type="entry name" value="Cytochrome P450"/>
    <property type="match status" value="1"/>
</dbReference>
<evidence type="ECO:0000256" key="12">
    <source>
        <dbReference type="ARBA" id="ARBA00023136"/>
    </source>
</evidence>
<reference evidence="15" key="2">
    <citation type="submission" date="2018-07" db="EMBL/GenBank/DDBJ databases">
        <authorList>
            <person name="Mckenzie S.K."/>
            <person name="Kronauer D.J.C."/>
        </authorList>
    </citation>
    <scope>NUCLEOTIDE SEQUENCE</scope>
    <source>
        <strain evidence="15">Clonal line C1</strain>
    </source>
</reference>
<dbReference type="InterPro" id="IPR050476">
    <property type="entry name" value="Insect_CytP450_Detox"/>
</dbReference>
<dbReference type="Pfam" id="PF00067">
    <property type="entry name" value="p450"/>
    <property type="match status" value="1"/>
</dbReference>
<dbReference type="GO" id="GO:0005506">
    <property type="term" value="F:iron ion binding"/>
    <property type="evidence" value="ECO:0007669"/>
    <property type="project" value="InterPro"/>
</dbReference>
<reference evidence="15" key="1">
    <citation type="journal article" date="2018" name="Genome Res.">
        <title>The genomic architecture and molecular evolution of ant odorant receptors.</title>
        <authorList>
            <person name="McKenzie S.K."/>
            <person name="Kronauer D.J.C."/>
        </authorList>
    </citation>
    <scope>NUCLEOTIDE SEQUENCE [LARGE SCALE GENOMIC DNA]</scope>
    <source>
        <strain evidence="15">Clonal line C1</strain>
    </source>
</reference>
<keyword evidence="6 13" id="KW-0479">Metal-binding</keyword>
<evidence type="ECO:0000256" key="8">
    <source>
        <dbReference type="ARBA" id="ARBA00022848"/>
    </source>
</evidence>
<dbReference type="InterPro" id="IPR017972">
    <property type="entry name" value="Cyt_P450_CS"/>
</dbReference>
<evidence type="ECO:0000256" key="6">
    <source>
        <dbReference type="ARBA" id="ARBA00022723"/>
    </source>
</evidence>
<evidence type="ECO:0000313" key="15">
    <source>
        <dbReference type="EMBL" id="RLU27574.1"/>
    </source>
</evidence>
<dbReference type="PRINTS" id="PR00463">
    <property type="entry name" value="EP450I"/>
</dbReference>
<keyword evidence="11 14" id="KW-0503">Monooxygenase</keyword>
<evidence type="ECO:0000256" key="13">
    <source>
        <dbReference type="PIRSR" id="PIRSR602401-1"/>
    </source>
</evidence>